<sequence>MIKTQIKPTQSTLTTQAALSDADLDAVNGGLNPQPLPPKEMFKLSSLSALKVQPVFTLPSLFRF</sequence>
<evidence type="ECO:0000313" key="1">
    <source>
        <dbReference type="EMBL" id="TGD93707.1"/>
    </source>
</evidence>
<comment type="caution">
    <text evidence="1">The sequence shown here is derived from an EMBL/GenBank/DDBJ whole genome shotgun (WGS) entry which is preliminary data.</text>
</comment>
<dbReference type="OrthoDB" id="8008181at2"/>
<organism evidence="1 2">
    <name type="scientific">Methylobacterium nonmethylotrophicum</name>
    <dbReference type="NCBI Taxonomy" id="1141884"/>
    <lineage>
        <taxon>Bacteria</taxon>
        <taxon>Pseudomonadati</taxon>
        <taxon>Pseudomonadota</taxon>
        <taxon>Alphaproteobacteria</taxon>
        <taxon>Hyphomicrobiales</taxon>
        <taxon>Methylobacteriaceae</taxon>
        <taxon>Methylobacterium</taxon>
    </lineage>
</organism>
<protein>
    <submittedName>
        <fullName evidence="1">Uncharacterized protein</fullName>
    </submittedName>
</protein>
<dbReference type="RefSeq" id="WP_135419566.1">
    <property type="nucleotide sequence ID" value="NZ_SRLB01000049.1"/>
</dbReference>
<dbReference type="AlphaFoldDB" id="A0A4Z0NDE8"/>
<proteinExistence type="predicted"/>
<keyword evidence="2" id="KW-1185">Reference proteome</keyword>
<dbReference type="Proteomes" id="UP000297535">
    <property type="component" value="Unassembled WGS sequence"/>
</dbReference>
<gene>
    <name evidence="1" type="ORF">EU555_32990</name>
</gene>
<accession>A0A4Z0NDE8</accession>
<reference evidence="1 2" key="1">
    <citation type="submission" date="2019-04" db="EMBL/GenBank/DDBJ databases">
        <authorList>
            <person name="Feng G."/>
            <person name="Zhu H."/>
        </authorList>
    </citation>
    <scope>NUCLEOTIDE SEQUENCE [LARGE SCALE GENOMIC DNA]</scope>
    <source>
        <strain evidence="1 2">6HR-1</strain>
    </source>
</reference>
<evidence type="ECO:0000313" key="2">
    <source>
        <dbReference type="Proteomes" id="UP000297535"/>
    </source>
</evidence>
<dbReference type="EMBL" id="SRLB01000049">
    <property type="protein sequence ID" value="TGD93707.1"/>
    <property type="molecule type" value="Genomic_DNA"/>
</dbReference>
<name>A0A4Z0NDE8_9HYPH</name>